<sequence>MSPAVPPPAAGWRTYLNGRIAAVLFLGFSSGLPLFTLIYLMQAWLAKSGLDVKALGLFALVTFPYTFKFLWAPLMDRYSIGSLGRRRGWMALSQVGLFLAIGGMGMLNPLNQLGLVAAFVLAVAFLSASQDVVIDAYRREILSDSEQGLGAAVIVNAYKAASLIPSALGLVLADSQPWSLVFWVVAAFMLPGLVCTLLIAEPAAYGEPPKNLQQAIVLPFREFIQRDGWRQALLIVGFVLLYKLGDSMATALATKFFLDIGFTTKQIGLAANATGWWASLAGGIVGGVWMVKIGINRALWVFGLLQALAVLGFAWLAKVGPDPLLLSAVFGFESFASLGLGAAALVAFISRSTDPRYTATQYALFSSLAAVPRTFINSSVGFIVAETGWFMFFIVCFFLAFPAMMMLPKIAPWNAKQ</sequence>
<dbReference type="PANTHER" id="PTHR12778">
    <property type="entry name" value="SOLUTE CARRIER FAMILY 33 ACETYL-COA TRANSPORTER -RELATED"/>
    <property type="match status" value="1"/>
</dbReference>
<evidence type="ECO:0000313" key="7">
    <source>
        <dbReference type="EMBL" id="SFM54022.1"/>
    </source>
</evidence>
<keyword evidence="2" id="KW-0813">Transport</keyword>
<dbReference type="STRING" id="758825.SAMN02982985_04403"/>
<reference evidence="7 8" key="1">
    <citation type="submission" date="2016-10" db="EMBL/GenBank/DDBJ databases">
        <authorList>
            <person name="de Groot N.N."/>
        </authorList>
    </citation>
    <scope>NUCLEOTIDE SEQUENCE [LARGE SCALE GENOMIC DNA]</scope>
    <source>
        <strain evidence="7 8">ATCC 43154</strain>
    </source>
</reference>
<accession>A0A1I4RP52</accession>
<dbReference type="Proteomes" id="UP000199470">
    <property type="component" value="Unassembled WGS sequence"/>
</dbReference>
<dbReference type="NCBIfam" id="TIGR00901">
    <property type="entry name" value="2A0125"/>
    <property type="match status" value="1"/>
</dbReference>
<comment type="subcellular location">
    <subcellularLocation>
        <location evidence="1">Membrane</location>
        <topology evidence="1">Multi-pass membrane protein</topology>
    </subcellularLocation>
</comment>
<evidence type="ECO:0000256" key="3">
    <source>
        <dbReference type="ARBA" id="ARBA00022692"/>
    </source>
</evidence>
<dbReference type="Pfam" id="PF07690">
    <property type="entry name" value="MFS_1"/>
    <property type="match status" value="1"/>
</dbReference>
<name>A0A1I4RP52_9BURK</name>
<feature type="transmembrane region" description="Helical" evidence="6">
    <location>
        <begin position="54"/>
        <end position="75"/>
    </location>
</feature>
<dbReference type="AlphaFoldDB" id="A0A1I4RP52"/>
<organism evidence="7 8">
    <name type="scientific">Rugamonas rubra</name>
    <dbReference type="NCBI Taxonomy" id="758825"/>
    <lineage>
        <taxon>Bacteria</taxon>
        <taxon>Pseudomonadati</taxon>
        <taxon>Pseudomonadota</taxon>
        <taxon>Betaproteobacteria</taxon>
        <taxon>Burkholderiales</taxon>
        <taxon>Oxalobacteraceae</taxon>
        <taxon>Telluria group</taxon>
        <taxon>Rugamonas</taxon>
    </lineage>
</organism>
<dbReference type="InterPro" id="IPR036259">
    <property type="entry name" value="MFS_trans_sf"/>
</dbReference>
<dbReference type="SUPFAM" id="SSF103473">
    <property type="entry name" value="MFS general substrate transporter"/>
    <property type="match status" value="1"/>
</dbReference>
<dbReference type="InterPro" id="IPR004752">
    <property type="entry name" value="AmpG_permease/AT-1"/>
</dbReference>
<dbReference type="Gene3D" id="1.20.1250.20">
    <property type="entry name" value="MFS general substrate transporter like domains"/>
    <property type="match status" value="1"/>
</dbReference>
<evidence type="ECO:0000256" key="2">
    <source>
        <dbReference type="ARBA" id="ARBA00022448"/>
    </source>
</evidence>
<evidence type="ECO:0000256" key="5">
    <source>
        <dbReference type="ARBA" id="ARBA00023136"/>
    </source>
</evidence>
<dbReference type="GO" id="GO:0022857">
    <property type="term" value="F:transmembrane transporter activity"/>
    <property type="evidence" value="ECO:0007669"/>
    <property type="project" value="InterPro"/>
</dbReference>
<dbReference type="RefSeq" id="WP_093389861.1">
    <property type="nucleotide sequence ID" value="NZ_FOTW01000023.1"/>
</dbReference>
<feature type="transmembrane region" description="Helical" evidence="6">
    <location>
        <begin position="113"/>
        <end position="137"/>
    </location>
</feature>
<feature type="transmembrane region" description="Helical" evidence="6">
    <location>
        <begin position="323"/>
        <end position="350"/>
    </location>
</feature>
<dbReference type="GO" id="GO:0016020">
    <property type="term" value="C:membrane"/>
    <property type="evidence" value="ECO:0007669"/>
    <property type="project" value="UniProtKB-SubCell"/>
</dbReference>
<feature type="transmembrane region" description="Helical" evidence="6">
    <location>
        <begin position="389"/>
        <end position="407"/>
    </location>
</feature>
<feature type="transmembrane region" description="Helical" evidence="6">
    <location>
        <begin position="20"/>
        <end position="42"/>
    </location>
</feature>
<evidence type="ECO:0000256" key="6">
    <source>
        <dbReference type="SAM" id="Phobius"/>
    </source>
</evidence>
<feature type="transmembrane region" description="Helical" evidence="6">
    <location>
        <begin position="87"/>
        <end position="107"/>
    </location>
</feature>
<dbReference type="CDD" id="cd17486">
    <property type="entry name" value="MFS_AmpG_like"/>
    <property type="match status" value="1"/>
</dbReference>
<evidence type="ECO:0000256" key="1">
    <source>
        <dbReference type="ARBA" id="ARBA00004141"/>
    </source>
</evidence>
<evidence type="ECO:0000256" key="4">
    <source>
        <dbReference type="ARBA" id="ARBA00022989"/>
    </source>
</evidence>
<feature type="transmembrane region" description="Helical" evidence="6">
    <location>
        <begin position="149"/>
        <end position="172"/>
    </location>
</feature>
<dbReference type="OrthoDB" id="9787815at2"/>
<dbReference type="EMBL" id="FOTW01000023">
    <property type="protein sequence ID" value="SFM54022.1"/>
    <property type="molecule type" value="Genomic_DNA"/>
</dbReference>
<feature type="transmembrane region" description="Helical" evidence="6">
    <location>
        <begin position="362"/>
        <end position="383"/>
    </location>
</feature>
<feature type="transmembrane region" description="Helical" evidence="6">
    <location>
        <begin position="273"/>
        <end position="291"/>
    </location>
</feature>
<proteinExistence type="predicted"/>
<evidence type="ECO:0000313" key="8">
    <source>
        <dbReference type="Proteomes" id="UP000199470"/>
    </source>
</evidence>
<gene>
    <name evidence="7" type="ORF">SAMN02982985_04403</name>
</gene>
<keyword evidence="3 6" id="KW-0812">Transmembrane</keyword>
<keyword evidence="4 6" id="KW-1133">Transmembrane helix</keyword>
<feature type="transmembrane region" description="Helical" evidence="6">
    <location>
        <begin position="232"/>
        <end position="253"/>
    </location>
</feature>
<feature type="transmembrane region" description="Helical" evidence="6">
    <location>
        <begin position="178"/>
        <end position="200"/>
    </location>
</feature>
<protein>
    <submittedName>
        <fullName evidence="7">MFS transporter, PAT family, beta-lactamase induction signal transducer AmpG</fullName>
    </submittedName>
</protein>
<keyword evidence="8" id="KW-1185">Reference proteome</keyword>
<feature type="transmembrane region" description="Helical" evidence="6">
    <location>
        <begin position="298"/>
        <end position="317"/>
    </location>
</feature>
<keyword evidence="5 6" id="KW-0472">Membrane</keyword>
<dbReference type="PANTHER" id="PTHR12778:SF10">
    <property type="entry name" value="MAJOR FACILITATOR SUPERFAMILY DOMAIN-CONTAINING PROTEIN 3"/>
    <property type="match status" value="1"/>
</dbReference>
<dbReference type="InterPro" id="IPR011701">
    <property type="entry name" value="MFS"/>
</dbReference>